<feature type="transmembrane region" description="Helical" evidence="1">
    <location>
        <begin position="71"/>
        <end position="92"/>
    </location>
</feature>
<dbReference type="EMBL" id="MU856250">
    <property type="protein sequence ID" value="KAK3897154.1"/>
    <property type="molecule type" value="Genomic_DNA"/>
</dbReference>
<evidence type="ECO:0000256" key="1">
    <source>
        <dbReference type="SAM" id="Phobius"/>
    </source>
</evidence>
<feature type="non-terminal residue" evidence="2">
    <location>
        <position position="160"/>
    </location>
</feature>
<organism evidence="2 3">
    <name type="scientific">Staphylotrichum tortipilum</name>
    <dbReference type="NCBI Taxonomy" id="2831512"/>
    <lineage>
        <taxon>Eukaryota</taxon>
        <taxon>Fungi</taxon>
        <taxon>Dikarya</taxon>
        <taxon>Ascomycota</taxon>
        <taxon>Pezizomycotina</taxon>
        <taxon>Sordariomycetes</taxon>
        <taxon>Sordariomycetidae</taxon>
        <taxon>Sordariales</taxon>
        <taxon>Chaetomiaceae</taxon>
        <taxon>Staphylotrichum</taxon>
    </lineage>
</organism>
<comment type="caution">
    <text evidence="2">The sequence shown here is derived from an EMBL/GenBank/DDBJ whole genome shotgun (WGS) entry which is preliminary data.</text>
</comment>
<feature type="transmembrane region" description="Helical" evidence="1">
    <location>
        <begin position="104"/>
        <end position="130"/>
    </location>
</feature>
<name>A0AAN6RNN6_9PEZI</name>
<protein>
    <submittedName>
        <fullName evidence="2">Uncharacterized protein</fullName>
    </submittedName>
</protein>
<keyword evidence="1" id="KW-1133">Transmembrane helix</keyword>
<gene>
    <name evidence="2" type="ORF">C8A05DRAFT_39297</name>
</gene>
<feature type="transmembrane region" description="Helical" evidence="1">
    <location>
        <begin position="142"/>
        <end position="159"/>
    </location>
</feature>
<dbReference type="AlphaFoldDB" id="A0AAN6RNN6"/>
<feature type="transmembrane region" description="Helical" evidence="1">
    <location>
        <begin position="26"/>
        <end position="51"/>
    </location>
</feature>
<keyword evidence="3" id="KW-1185">Reference proteome</keyword>
<sequence length="160" mass="17631">MPEQADDGSLTAHDGAPFPIAPRKKAAFLITIILLSILQIAFGALSLQIIYRHSGYGRRGAWTRPWNEDGVPGMAVFNGIMSLVLFGGNGLSELHPRHPCYSRGGTILGAIVILWFNGPSFVLHAIEFAWHFLPFGREDRDAYWLGVWTVCIITATVLNL</sequence>
<evidence type="ECO:0000313" key="2">
    <source>
        <dbReference type="EMBL" id="KAK3897154.1"/>
    </source>
</evidence>
<proteinExistence type="predicted"/>
<accession>A0AAN6RNN6</accession>
<evidence type="ECO:0000313" key="3">
    <source>
        <dbReference type="Proteomes" id="UP001303889"/>
    </source>
</evidence>
<reference evidence="2" key="2">
    <citation type="submission" date="2023-05" db="EMBL/GenBank/DDBJ databases">
        <authorList>
            <consortium name="Lawrence Berkeley National Laboratory"/>
            <person name="Steindorff A."/>
            <person name="Hensen N."/>
            <person name="Bonometti L."/>
            <person name="Westerberg I."/>
            <person name="Brannstrom I.O."/>
            <person name="Guillou S."/>
            <person name="Cros-Aarteil S."/>
            <person name="Calhoun S."/>
            <person name="Haridas S."/>
            <person name="Kuo A."/>
            <person name="Mondo S."/>
            <person name="Pangilinan J."/>
            <person name="Riley R."/>
            <person name="Labutti K."/>
            <person name="Andreopoulos B."/>
            <person name="Lipzen A."/>
            <person name="Chen C."/>
            <person name="Yanf M."/>
            <person name="Daum C."/>
            <person name="Ng V."/>
            <person name="Clum A."/>
            <person name="Ohm R."/>
            <person name="Martin F."/>
            <person name="Silar P."/>
            <person name="Natvig D."/>
            <person name="Lalanne C."/>
            <person name="Gautier V."/>
            <person name="Ament-Velasquez S.L."/>
            <person name="Kruys A."/>
            <person name="Hutchinson M.I."/>
            <person name="Powell A.J."/>
            <person name="Barry K."/>
            <person name="Miller A.N."/>
            <person name="Grigoriev I.V."/>
            <person name="Debuchy R."/>
            <person name="Gladieux P."/>
            <person name="Thoren M.H."/>
            <person name="Johannesson H."/>
        </authorList>
    </citation>
    <scope>NUCLEOTIDE SEQUENCE</scope>
    <source>
        <strain evidence="2">CBS 103.79</strain>
    </source>
</reference>
<reference evidence="2" key="1">
    <citation type="journal article" date="2023" name="Mol. Phylogenet. Evol.">
        <title>Genome-scale phylogeny and comparative genomics of the fungal order Sordariales.</title>
        <authorList>
            <person name="Hensen N."/>
            <person name="Bonometti L."/>
            <person name="Westerberg I."/>
            <person name="Brannstrom I.O."/>
            <person name="Guillou S."/>
            <person name="Cros-Aarteil S."/>
            <person name="Calhoun S."/>
            <person name="Haridas S."/>
            <person name="Kuo A."/>
            <person name="Mondo S."/>
            <person name="Pangilinan J."/>
            <person name="Riley R."/>
            <person name="LaButti K."/>
            <person name="Andreopoulos B."/>
            <person name="Lipzen A."/>
            <person name="Chen C."/>
            <person name="Yan M."/>
            <person name="Daum C."/>
            <person name="Ng V."/>
            <person name="Clum A."/>
            <person name="Steindorff A."/>
            <person name="Ohm R.A."/>
            <person name="Martin F."/>
            <person name="Silar P."/>
            <person name="Natvig D.O."/>
            <person name="Lalanne C."/>
            <person name="Gautier V."/>
            <person name="Ament-Velasquez S.L."/>
            <person name="Kruys A."/>
            <person name="Hutchinson M.I."/>
            <person name="Powell A.J."/>
            <person name="Barry K."/>
            <person name="Miller A.N."/>
            <person name="Grigoriev I.V."/>
            <person name="Debuchy R."/>
            <person name="Gladieux P."/>
            <person name="Hiltunen Thoren M."/>
            <person name="Johannesson H."/>
        </authorList>
    </citation>
    <scope>NUCLEOTIDE SEQUENCE</scope>
    <source>
        <strain evidence="2">CBS 103.79</strain>
    </source>
</reference>
<dbReference type="Proteomes" id="UP001303889">
    <property type="component" value="Unassembled WGS sequence"/>
</dbReference>
<keyword evidence="1" id="KW-0472">Membrane</keyword>
<keyword evidence="1" id="KW-0812">Transmembrane</keyword>